<dbReference type="PROSITE" id="PS51257">
    <property type="entry name" value="PROKAR_LIPOPROTEIN"/>
    <property type="match status" value="1"/>
</dbReference>
<sequence>MMKKSIYLLLLPVFLFACKSNKTQPEKDSVTAAPKTHSTKALIAEFKPIIQGVWVKSDYVDKVIATKSPLAAADLATGLTAMNISTGKIAGDSIIAEGGWSNHEGGDLILKFKPGKKKSTIQLGPGDLGYSIQNGDTILTTYWPDDNKNIIATRYRKVAIKSAEGFAQGTFQTINKGLIAGSYSFKDTTGTTSTVIFRTNGTLSGFFAFKQYHVNIDLNSDVMDNLDEISFDYKASTSYSFKFIGDTLKLYDTRPNEDSTLLVLDKLRYTLVKQK</sequence>
<organism evidence="2 3">
    <name type="scientific">Mucilaginibacter psychrotolerans</name>
    <dbReference type="NCBI Taxonomy" id="1524096"/>
    <lineage>
        <taxon>Bacteria</taxon>
        <taxon>Pseudomonadati</taxon>
        <taxon>Bacteroidota</taxon>
        <taxon>Sphingobacteriia</taxon>
        <taxon>Sphingobacteriales</taxon>
        <taxon>Sphingobacteriaceae</taxon>
        <taxon>Mucilaginibacter</taxon>
    </lineage>
</organism>
<proteinExistence type="predicted"/>
<reference evidence="2 3" key="1">
    <citation type="journal article" date="2017" name="Int. J. Syst. Evol. Microbiol.">
        <title>Mucilaginibacterpsychrotolerans sp. nov., isolated from peatlands.</title>
        <authorList>
            <person name="Deng Y."/>
            <person name="Shen L."/>
            <person name="Xu B."/>
            <person name="Liu Y."/>
            <person name="Gu Z."/>
            <person name="Liu H."/>
            <person name="Zhou Y."/>
        </authorList>
    </citation>
    <scope>NUCLEOTIDE SEQUENCE [LARGE SCALE GENOMIC DNA]</scope>
    <source>
        <strain evidence="2 3">NH7-4</strain>
    </source>
</reference>
<evidence type="ECO:0000256" key="1">
    <source>
        <dbReference type="SAM" id="SignalP"/>
    </source>
</evidence>
<evidence type="ECO:0000313" key="2">
    <source>
        <dbReference type="EMBL" id="TFF38006.1"/>
    </source>
</evidence>
<gene>
    <name evidence="2" type="ORF">E2R66_10505</name>
</gene>
<dbReference type="Proteomes" id="UP000297540">
    <property type="component" value="Unassembled WGS sequence"/>
</dbReference>
<evidence type="ECO:0008006" key="4">
    <source>
        <dbReference type="Google" id="ProtNLM"/>
    </source>
</evidence>
<dbReference type="RefSeq" id="WP_133229091.1">
    <property type="nucleotide sequence ID" value="NZ_SOZE01000008.1"/>
</dbReference>
<accession>A0A4Y8SHY0</accession>
<keyword evidence="1" id="KW-0732">Signal</keyword>
<evidence type="ECO:0000313" key="3">
    <source>
        <dbReference type="Proteomes" id="UP000297540"/>
    </source>
</evidence>
<feature type="chain" id="PRO_5021237319" description="Lipocalin-like domain-containing protein" evidence="1">
    <location>
        <begin position="20"/>
        <end position="275"/>
    </location>
</feature>
<protein>
    <recommendedName>
        <fullName evidence="4">Lipocalin-like domain-containing protein</fullName>
    </recommendedName>
</protein>
<dbReference type="OrthoDB" id="886674at2"/>
<feature type="signal peptide" evidence="1">
    <location>
        <begin position="1"/>
        <end position="19"/>
    </location>
</feature>
<name>A0A4Y8SHY0_9SPHI</name>
<comment type="caution">
    <text evidence="2">The sequence shown here is derived from an EMBL/GenBank/DDBJ whole genome shotgun (WGS) entry which is preliminary data.</text>
</comment>
<keyword evidence="3" id="KW-1185">Reference proteome</keyword>
<dbReference type="EMBL" id="SOZE01000008">
    <property type="protein sequence ID" value="TFF38006.1"/>
    <property type="molecule type" value="Genomic_DNA"/>
</dbReference>
<dbReference type="AlphaFoldDB" id="A0A4Y8SHY0"/>